<dbReference type="Pfam" id="PF13635">
    <property type="entry name" value="DUF4143"/>
    <property type="match status" value="1"/>
</dbReference>
<dbReference type="Proteomes" id="UP000216074">
    <property type="component" value="Unassembled WGS sequence"/>
</dbReference>
<evidence type="ECO:0000313" key="3">
    <source>
        <dbReference type="EMBL" id="OZG63950.1"/>
    </source>
</evidence>
<dbReference type="InterPro" id="IPR025420">
    <property type="entry name" value="DUF4143"/>
</dbReference>
<accession>A0A261FXN6</accession>
<evidence type="ECO:0000259" key="1">
    <source>
        <dbReference type="Pfam" id="PF13173"/>
    </source>
</evidence>
<name>A0A261FXN6_9BIFI</name>
<keyword evidence="4" id="KW-1185">Reference proteome</keyword>
<dbReference type="PANTHER" id="PTHR33295:SF20">
    <property type="entry name" value="ATPASE"/>
    <property type="match status" value="1"/>
</dbReference>
<evidence type="ECO:0000313" key="4">
    <source>
        <dbReference type="Proteomes" id="UP000216074"/>
    </source>
</evidence>
<sequence length="423" mass="47555">MEPTLIARKKYLNDALRFRDTDMVKVVTGVRRCGKSSLLQLVRKQIEAEGVSGRGFIDVNLERRGLGIRTDDDLYAYLVAHMSDSGRTYVFLDEVQRISGWHDVVNSIRVEYDCDIYVTGSNAYLLSGQIATYLSGRYVEIAMLPLSFAEYALFCGLDFGANGSAALLGDGSVVTFDDIFRKYMEFGGMPAIASLNVNQAMHAQYMEGVYSTVVVRDVLNRERNGRWKVADADLLRLTCEYLADTVGRQSSVTKMAGALIAGGRKTTATAVSAYIQALEDAFIVYSCRRYDIHGRALLKTMPKYYLVDTGMRQYLSGYRSSDVGFVFENAVYLQLLYEGWAVHVGKLYRSEVDFVAVKDGRTVYIQVTDEMFDEQTRLRELRPLRDIGDNFEKIVVVRQGDPAGTDDGIQIVRAKDFFLKAAW</sequence>
<proteinExistence type="predicted"/>
<dbReference type="OrthoDB" id="9801684at2"/>
<dbReference type="EMBL" id="MWWY01000026">
    <property type="protein sequence ID" value="OZG63950.1"/>
    <property type="molecule type" value="Genomic_DNA"/>
</dbReference>
<dbReference type="InterPro" id="IPR041682">
    <property type="entry name" value="AAA_14"/>
</dbReference>
<feature type="domain" description="AAA" evidence="1">
    <location>
        <begin position="23"/>
        <end position="151"/>
    </location>
</feature>
<dbReference type="RefSeq" id="WP_094730063.1">
    <property type="nucleotide sequence ID" value="NZ_MWWY01000026.1"/>
</dbReference>
<dbReference type="PANTHER" id="PTHR33295">
    <property type="entry name" value="ATPASE"/>
    <property type="match status" value="1"/>
</dbReference>
<dbReference type="InterPro" id="IPR027417">
    <property type="entry name" value="P-loop_NTPase"/>
</dbReference>
<dbReference type="Pfam" id="PF13173">
    <property type="entry name" value="AAA_14"/>
    <property type="match status" value="1"/>
</dbReference>
<evidence type="ECO:0000259" key="2">
    <source>
        <dbReference type="Pfam" id="PF13635"/>
    </source>
</evidence>
<organism evidence="3 4">
    <name type="scientific">Bifidobacterium hapali</name>
    <dbReference type="NCBI Taxonomy" id="1630172"/>
    <lineage>
        <taxon>Bacteria</taxon>
        <taxon>Bacillati</taxon>
        <taxon>Actinomycetota</taxon>
        <taxon>Actinomycetes</taxon>
        <taxon>Bifidobacteriales</taxon>
        <taxon>Bifidobacteriaceae</taxon>
        <taxon>Bifidobacterium</taxon>
    </lineage>
</organism>
<protein>
    <submittedName>
        <fullName evidence="3">AAA family ATPase</fullName>
    </submittedName>
</protein>
<dbReference type="AlphaFoldDB" id="A0A261FXN6"/>
<gene>
    <name evidence="3" type="ORF">BHAP_1453</name>
</gene>
<feature type="domain" description="DUF4143" evidence="2">
    <location>
        <begin position="228"/>
        <end position="367"/>
    </location>
</feature>
<reference evidence="3 4" key="1">
    <citation type="journal article" date="2017" name="BMC Genomics">
        <title>Comparative genomic and phylogenomic analyses of the Bifidobacteriaceae family.</title>
        <authorList>
            <person name="Lugli G.A."/>
            <person name="Milani C."/>
            <person name="Turroni F."/>
            <person name="Duranti S."/>
            <person name="Mancabelli L."/>
            <person name="Mangifesta M."/>
            <person name="Ferrario C."/>
            <person name="Modesto M."/>
            <person name="Mattarelli P."/>
            <person name="Jiri K."/>
            <person name="van Sinderen D."/>
            <person name="Ventura M."/>
        </authorList>
    </citation>
    <scope>NUCLEOTIDE SEQUENCE [LARGE SCALE GENOMIC DNA]</scope>
    <source>
        <strain evidence="3 4">DSM 100202</strain>
    </source>
</reference>
<dbReference type="SUPFAM" id="SSF52540">
    <property type="entry name" value="P-loop containing nucleoside triphosphate hydrolases"/>
    <property type="match status" value="1"/>
</dbReference>
<comment type="caution">
    <text evidence="3">The sequence shown here is derived from an EMBL/GenBank/DDBJ whole genome shotgun (WGS) entry which is preliminary data.</text>
</comment>